<organism evidence="1 2">
    <name type="scientific">Cetraspora pellucida</name>
    <dbReference type="NCBI Taxonomy" id="1433469"/>
    <lineage>
        <taxon>Eukaryota</taxon>
        <taxon>Fungi</taxon>
        <taxon>Fungi incertae sedis</taxon>
        <taxon>Mucoromycota</taxon>
        <taxon>Glomeromycotina</taxon>
        <taxon>Glomeromycetes</taxon>
        <taxon>Diversisporales</taxon>
        <taxon>Gigasporaceae</taxon>
        <taxon>Cetraspora</taxon>
    </lineage>
</organism>
<evidence type="ECO:0000313" key="2">
    <source>
        <dbReference type="Proteomes" id="UP000789759"/>
    </source>
</evidence>
<accession>A0A9N8WKF9</accession>
<sequence length="92" mass="10833">MTPVDFMNLYREAWNDEPTLRPSINNIADRLENVQMVPVYRNEDNQDQYNDIDISINTNNKISCVRYMCHNLSPFLKINDISSELGVIRRNI</sequence>
<keyword evidence="2" id="KW-1185">Reference proteome</keyword>
<dbReference type="AlphaFoldDB" id="A0A9N8WKF9"/>
<protein>
    <submittedName>
        <fullName evidence="1">15661_t:CDS:1</fullName>
    </submittedName>
</protein>
<evidence type="ECO:0000313" key="1">
    <source>
        <dbReference type="EMBL" id="CAG8487546.1"/>
    </source>
</evidence>
<proteinExistence type="predicted"/>
<dbReference type="Proteomes" id="UP000789759">
    <property type="component" value="Unassembled WGS sequence"/>
</dbReference>
<reference evidence="1" key="1">
    <citation type="submission" date="2021-06" db="EMBL/GenBank/DDBJ databases">
        <authorList>
            <person name="Kallberg Y."/>
            <person name="Tangrot J."/>
            <person name="Rosling A."/>
        </authorList>
    </citation>
    <scope>NUCLEOTIDE SEQUENCE</scope>
    <source>
        <strain evidence="1">FL966</strain>
    </source>
</reference>
<name>A0A9N8WKF9_9GLOM</name>
<gene>
    <name evidence="1" type="ORF">CPELLU_LOCUS1818</name>
</gene>
<comment type="caution">
    <text evidence="1">The sequence shown here is derived from an EMBL/GenBank/DDBJ whole genome shotgun (WGS) entry which is preliminary data.</text>
</comment>
<dbReference type="EMBL" id="CAJVQA010000713">
    <property type="protein sequence ID" value="CAG8487546.1"/>
    <property type="molecule type" value="Genomic_DNA"/>
</dbReference>